<evidence type="ECO:0000256" key="4">
    <source>
        <dbReference type="ARBA" id="ARBA00023274"/>
    </source>
</evidence>
<dbReference type="InterPro" id="IPR001790">
    <property type="entry name" value="Ribosomal_uL10"/>
</dbReference>
<keyword evidence="8" id="KW-1185">Reference proteome</keyword>
<dbReference type="SUPFAM" id="SSF160369">
    <property type="entry name" value="Ribosomal protein L10-like"/>
    <property type="match status" value="1"/>
</dbReference>
<dbReference type="Gene3D" id="6.10.250.290">
    <property type="match status" value="1"/>
</dbReference>
<evidence type="ECO:0000256" key="1">
    <source>
        <dbReference type="ARBA" id="ARBA00002633"/>
    </source>
</evidence>
<evidence type="ECO:0000313" key="8">
    <source>
        <dbReference type="Proteomes" id="UP000324974"/>
    </source>
</evidence>
<dbReference type="Proteomes" id="UP000324974">
    <property type="component" value="Chromosome"/>
</dbReference>
<accession>A0A5C1AAG0</accession>
<evidence type="ECO:0000313" key="7">
    <source>
        <dbReference type="EMBL" id="QEL15163.1"/>
    </source>
</evidence>
<dbReference type="KEGG" id="lrs:PX52LOC_02073"/>
<dbReference type="OrthoDB" id="278380at2"/>
<protein>
    <recommendedName>
        <fullName evidence="5">Large ribosomal subunit protein uL10</fullName>
    </recommendedName>
    <alternativeName>
        <fullName evidence="6">50S ribosomal protein L10</fullName>
    </alternativeName>
</protein>
<comment type="similarity">
    <text evidence="2">Belongs to the universal ribosomal protein uL10 family.</text>
</comment>
<sequence length="186" mass="19295">MSKKIKELELNALRAAFKGVVNYVLVEPTKVDAATDYEFRKTLRGKKITVKMVKNSFARKVLAENGVAVEGFAGTSLLCWGSDSVKGLATAVEGAIKDSKKDPKAPDKYKVRAGVAEGQPAPFALMKTMPTRLEAIGEVVAALTGPGSSLVSALSGPGASLASILKTIEEKAPAEAAAPAEAPPAA</sequence>
<evidence type="ECO:0000256" key="3">
    <source>
        <dbReference type="ARBA" id="ARBA00022980"/>
    </source>
</evidence>
<dbReference type="InterPro" id="IPR043141">
    <property type="entry name" value="Ribosomal_uL10-like_sf"/>
</dbReference>
<proteinExistence type="inferred from homology"/>
<dbReference type="PANTHER" id="PTHR11560">
    <property type="entry name" value="39S RIBOSOMAL PROTEIN L10, MITOCHONDRIAL"/>
    <property type="match status" value="1"/>
</dbReference>
<dbReference type="InterPro" id="IPR047865">
    <property type="entry name" value="Ribosomal_uL10_bac_type"/>
</dbReference>
<keyword evidence="3 7" id="KW-0689">Ribosomal protein</keyword>
<keyword evidence="4" id="KW-0687">Ribonucleoprotein</keyword>
<evidence type="ECO:0000256" key="2">
    <source>
        <dbReference type="ARBA" id="ARBA00008889"/>
    </source>
</evidence>
<dbReference type="RefSeq" id="WP_149110002.1">
    <property type="nucleotide sequence ID" value="NZ_CP042425.1"/>
</dbReference>
<evidence type="ECO:0000256" key="5">
    <source>
        <dbReference type="ARBA" id="ARBA00035202"/>
    </source>
</evidence>
<organism evidence="7 8">
    <name type="scientific">Limnoglobus roseus</name>
    <dbReference type="NCBI Taxonomy" id="2598579"/>
    <lineage>
        <taxon>Bacteria</taxon>
        <taxon>Pseudomonadati</taxon>
        <taxon>Planctomycetota</taxon>
        <taxon>Planctomycetia</taxon>
        <taxon>Gemmatales</taxon>
        <taxon>Gemmataceae</taxon>
        <taxon>Limnoglobus</taxon>
    </lineage>
</organism>
<dbReference type="Pfam" id="PF00466">
    <property type="entry name" value="Ribosomal_L10"/>
    <property type="match status" value="1"/>
</dbReference>
<evidence type="ECO:0000256" key="6">
    <source>
        <dbReference type="ARBA" id="ARBA00035502"/>
    </source>
</evidence>
<dbReference type="GO" id="GO:0005840">
    <property type="term" value="C:ribosome"/>
    <property type="evidence" value="ECO:0007669"/>
    <property type="project" value="UniProtKB-KW"/>
</dbReference>
<reference evidence="8" key="1">
    <citation type="submission" date="2019-08" db="EMBL/GenBank/DDBJ databases">
        <title>Limnoglobus roseus gen. nov., sp. nov., a novel freshwater planctomycete with a giant genome from the family Gemmataceae.</title>
        <authorList>
            <person name="Kulichevskaya I.S."/>
            <person name="Naumoff D.G."/>
            <person name="Miroshnikov K."/>
            <person name="Ivanova A."/>
            <person name="Philippov D.A."/>
            <person name="Hakobyan A."/>
            <person name="Rijpstra I.C."/>
            <person name="Sinninghe Damste J.S."/>
            <person name="Liesack W."/>
            <person name="Dedysh S.N."/>
        </authorList>
    </citation>
    <scope>NUCLEOTIDE SEQUENCE [LARGE SCALE GENOMIC DNA]</scope>
    <source>
        <strain evidence="8">PX52</strain>
    </source>
</reference>
<dbReference type="AlphaFoldDB" id="A0A5C1AAG0"/>
<dbReference type="EMBL" id="CP042425">
    <property type="protein sequence ID" value="QEL15163.1"/>
    <property type="molecule type" value="Genomic_DNA"/>
</dbReference>
<comment type="function">
    <text evidence="1">Forms part of the ribosomal stalk, playing a central role in the interaction of the ribosome with GTP-bound translation factors.</text>
</comment>
<dbReference type="GO" id="GO:1990904">
    <property type="term" value="C:ribonucleoprotein complex"/>
    <property type="evidence" value="ECO:0007669"/>
    <property type="project" value="UniProtKB-KW"/>
</dbReference>
<gene>
    <name evidence="7" type="ORF">PX52LOC_02073</name>
</gene>
<name>A0A5C1AAG0_9BACT</name>
<dbReference type="Gene3D" id="3.30.70.1730">
    <property type="match status" value="1"/>
</dbReference>